<keyword evidence="5" id="KW-0812">Transmembrane</keyword>
<evidence type="ECO:0000256" key="7">
    <source>
        <dbReference type="ARBA" id="ARBA00023136"/>
    </source>
</evidence>
<evidence type="ECO:0000256" key="10">
    <source>
        <dbReference type="ARBA" id="ARBA00093548"/>
    </source>
</evidence>
<dbReference type="PANTHER" id="PTHR12815">
    <property type="entry name" value="SORTING AND ASSEMBLY MACHINERY SAMM50 PROTEIN FAMILY MEMBER"/>
    <property type="match status" value="1"/>
</dbReference>
<reference evidence="14" key="1">
    <citation type="journal article" date="2014" name="Int. J. Syst. Evol. Microbiol.">
        <title>Complete genome sequence of Corynebacterium casei LMG S-19264T (=DSM 44701T), isolated from a smear-ripened cheese.</title>
        <authorList>
            <consortium name="US DOE Joint Genome Institute (JGI-PGF)"/>
            <person name="Walter F."/>
            <person name="Albersmeier A."/>
            <person name="Kalinowski J."/>
            <person name="Ruckert C."/>
        </authorList>
    </citation>
    <scope>NUCLEOTIDE SEQUENCE</scope>
    <source>
        <strain evidence="14">CGMCC 1.7086</strain>
    </source>
</reference>
<dbReference type="Proteomes" id="UP000606935">
    <property type="component" value="Unassembled WGS sequence"/>
</dbReference>
<evidence type="ECO:0000313" key="15">
    <source>
        <dbReference type="Proteomes" id="UP000606935"/>
    </source>
</evidence>
<dbReference type="Pfam" id="PF17243">
    <property type="entry name" value="POTRA_TamA_1"/>
    <property type="match status" value="1"/>
</dbReference>
<gene>
    <name evidence="14" type="ORF">GCM10010982_17890</name>
</gene>
<proteinExistence type="inferred from homology"/>
<feature type="domain" description="Bacterial surface antigen (D15)" evidence="11">
    <location>
        <begin position="326"/>
        <end position="592"/>
    </location>
</feature>
<evidence type="ECO:0000256" key="6">
    <source>
        <dbReference type="ARBA" id="ARBA00022729"/>
    </source>
</evidence>
<dbReference type="GO" id="GO:0009279">
    <property type="term" value="C:cell outer membrane"/>
    <property type="evidence" value="ECO:0007669"/>
    <property type="project" value="UniProtKB-SubCell"/>
</dbReference>
<evidence type="ECO:0000259" key="12">
    <source>
        <dbReference type="Pfam" id="PF07244"/>
    </source>
</evidence>
<reference evidence="14" key="2">
    <citation type="submission" date="2020-09" db="EMBL/GenBank/DDBJ databases">
        <authorList>
            <person name="Sun Q."/>
            <person name="Zhou Y."/>
        </authorList>
    </citation>
    <scope>NUCLEOTIDE SEQUENCE</scope>
    <source>
        <strain evidence="14">CGMCC 1.7086</strain>
    </source>
</reference>
<dbReference type="Gene3D" id="3.10.20.310">
    <property type="entry name" value="membrane protein fhac"/>
    <property type="match status" value="3"/>
</dbReference>
<evidence type="ECO:0000256" key="4">
    <source>
        <dbReference type="ARBA" id="ARBA00022452"/>
    </source>
</evidence>
<keyword evidence="15" id="KW-1185">Reference proteome</keyword>
<dbReference type="Pfam" id="PF01103">
    <property type="entry name" value="Omp85"/>
    <property type="match status" value="1"/>
</dbReference>
<name>A0A918DK48_9ALTE</name>
<evidence type="ECO:0000313" key="14">
    <source>
        <dbReference type="EMBL" id="GGO68599.1"/>
    </source>
</evidence>
<dbReference type="EMBL" id="BMLS01000002">
    <property type="protein sequence ID" value="GGO68599.1"/>
    <property type="molecule type" value="Genomic_DNA"/>
</dbReference>
<comment type="subcellular location">
    <subcellularLocation>
        <location evidence="1">Cell outer membrane</location>
    </subcellularLocation>
</comment>
<keyword evidence="6" id="KW-0732">Signal</keyword>
<dbReference type="PANTHER" id="PTHR12815:SF47">
    <property type="entry name" value="TRANSLOCATION AND ASSEMBLY MODULE SUBUNIT TAMA"/>
    <property type="match status" value="1"/>
</dbReference>
<dbReference type="Gene3D" id="2.40.160.50">
    <property type="entry name" value="membrane protein fhac: a member of the omp85/tpsb transporter family"/>
    <property type="match status" value="1"/>
</dbReference>
<dbReference type="InterPro" id="IPR039910">
    <property type="entry name" value="D15-like"/>
</dbReference>
<comment type="caution">
    <text evidence="14">The sequence shown here is derived from an EMBL/GenBank/DDBJ whole genome shotgun (WGS) entry which is preliminary data.</text>
</comment>
<accession>A0A918DK48</accession>
<evidence type="ECO:0000256" key="8">
    <source>
        <dbReference type="ARBA" id="ARBA00023237"/>
    </source>
</evidence>
<evidence type="ECO:0000256" key="1">
    <source>
        <dbReference type="ARBA" id="ARBA00004442"/>
    </source>
</evidence>
<evidence type="ECO:0000256" key="5">
    <source>
        <dbReference type="ARBA" id="ARBA00022692"/>
    </source>
</evidence>
<keyword evidence="4" id="KW-1134">Transmembrane beta strand</keyword>
<dbReference type="AlphaFoldDB" id="A0A918DK48"/>
<keyword evidence="8" id="KW-0998">Cell outer membrane</keyword>
<evidence type="ECO:0000256" key="3">
    <source>
        <dbReference type="ARBA" id="ARBA00015419"/>
    </source>
</evidence>
<dbReference type="InterPro" id="IPR035243">
    <property type="entry name" value="TamA_POTRA_Dom_1"/>
</dbReference>
<keyword evidence="7" id="KW-0472">Membrane</keyword>
<dbReference type="InterPro" id="IPR010827">
    <property type="entry name" value="BamA/TamA_POTRA"/>
</dbReference>
<dbReference type="InterPro" id="IPR000184">
    <property type="entry name" value="Bac_surfAg_D15"/>
</dbReference>
<dbReference type="Pfam" id="PF07244">
    <property type="entry name" value="POTRA"/>
    <property type="match status" value="1"/>
</dbReference>
<comment type="similarity">
    <text evidence="2">Belongs to the TamA family.</text>
</comment>
<comment type="subunit">
    <text evidence="10">Interacts with TamB to form the translocation and assembly module (TAM).</text>
</comment>
<evidence type="ECO:0000259" key="11">
    <source>
        <dbReference type="Pfam" id="PF01103"/>
    </source>
</evidence>
<dbReference type="RefSeq" id="WP_188693429.1">
    <property type="nucleotide sequence ID" value="NZ_BMLS01000002.1"/>
</dbReference>
<feature type="domain" description="TamA POTRA" evidence="13">
    <location>
        <begin position="41"/>
        <end position="112"/>
    </location>
</feature>
<feature type="domain" description="POTRA" evidence="12">
    <location>
        <begin position="204"/>
        <end position="261"/>
    </location>
</feature>
<organism evidence="14 15">
    <name type="scientific">Bowmanella pacifica</name>
    <dbReference type="NCBI Taxonomy" id="502051"/>
    <lineage>
        <taxon>Bacteria</taxon>
        <taxon>Pseudomonadati</taxon>
        <taxon>Pseudomonadota</taxon>
        <taxon>Gammaproteobacteria</taxon>
        <taxon>Alteromonadales</taxon>
        <taxon>Alteromonadaceae</taxon>
        <taxon>Bowmanella</taxon>
    </lineage>
</organism>
<evidence type="ECO:0000259" key="13">
    <source>
        <dbReference type="Pfam" id="PF17243"/>
    </source>
</evidence>
<dbReference type="GO" id="GO:0097347">
    <property type="term" value="C:TAM protein secretion complex"/>
    <property type="evidence" value="ECO:0007669"/>
    <property type="project" value="TreeGrafter"/>
</dbReference>
<protein>
    <recommendedName>
        <fullName evidence="3">Translocation and assembly module subunit TamA</fullName>
    </recommendedName>
    <alternativeName>
        <fullName evidence="9">Autotransporter assembly factor TamA</fullName>
    </alternativeName>
</protein>
<dbReference type="GO" id="GO:0009306">
    <property type="term" value="P:protein secretion"/>
    <property type="evidence" value="ECO:0007669"/>
    <property type="project" value="TreeGrafter"/>
</dbReference>
<evidence type="ECO:0000256" key="9">
    <source>
        <dbReference type="ARBA" id="ARBA00033063"/>
    </source>
</evidence>
<sequence length="595" mass="66400">MSIFVLHFRLSIPFLHALLAALFSISTLLVSVHSRADELLSVEIQGASESQQQNIIAHLGTPPQAPGQINSYIAKARERAITAMVALGYNNADISAEVLREQSPIQLVIKVKAGPPTHISVMDIHASGDAEHDPKFQSFIDEINTHQGAVLNHGQYESWKSQIQNYARSNGYLAGKWQHHELLIDAARQQAEVHLRYDAGLRHRLGEVQYLGSDVAPELLARLSPLTPGEYYQSSHLSALESSLRRSGYFADVLVTPNLDHIEQQQVPVKVALRDAPSHSFKVGLGYVTDTGTRAQFNWRTPRINRWGHSQETTVRYSAVNPYVNFLYQIPGEDPLTQTYQLMLGLEQNDYGDLSSTLRHAAVISQSTKHKWVWAAQTRWLDESWRLDGLDFQASYLLPGLTLSRTKRHGPIRDPEEGFMQTYQVEATDKALGSDGRLVRFTGFWKWLSRFGDHRLVLKGQAGVNITGIDSVEDLAPSLRFFAGGDQSIRGFDYNSLGPTAEVQTSEGLQTKVVGGKMLAVGSVEYQYYLSPDWRMAIFTDAGNAFNRHHFKPVQSVGTGLHWLSPVGAVRIELAYGISEDNPPWRIHISMGAEL</sequence>
<evidence type="ECO:0000256" key="2">
    <source>
        <dbReference type="ARBA" id="ARBA00010248"/>
    </source>
</evidence>